<keyword evidence="11 16" id="KW-0472">Membrane</keyword>
<feature type="compositionally biased region" description="Basic and acidic residues" evidence="15">
    <location>
        <begin position="349"/>
        <end position="361"/>
    </location>
</feature>
<feature type="transmembrane region" description="Helical" evidence="16">
    <location>
        <begin position="1154"/>
        <end position="1174"/>
    </location>
</feature>
<evidence type="ECO:0000256" key="5">
    <source>
        <dbReference type="ARBA" id="ARBA00022448"/>
    </source>
</evidence>
<comment type="subcellular location">
    <subcellularLocation>
        <location evidence="2">Cell membrane</location>
        <topology evidence="2">Multi-pass membrane protein</topology>
    </subcellularLocation>
    <subcellularLocation>
        <location evidence="1">Endosome membrane</location>
        <topology evidence="1">Multi-pass membrane protein</topology>
    </subcellularLocation>
</comment>
<accession>A0A315UTJ6</accession>
<name>A0A315UTJ6_GAMAF</name>
<feature type="region of interest" description="Disordered" evidence="15">
    <location>
        <begin position="334"/>
        <end position="534"/>
    </location>
</feature>
<feature type="chain" id="PRO_5016289714" description="Chloride channel CLIC-like protein 1" evidence="17">
    <location>
        <begin position="17"/>
        <end position="1399"/>
    </location>
</feature>
<feature type="transmembrane region" description="Helical" evidence="16">
    <location>
        <begin position="1297"/>
        <end position="1318"/>
    </location>
</feature>
<feature type="transmembrane region" description="Helical" evidence="16">
    <location>
        <begin position="719"/>
        <end position="737"/>
    </location>
</feature>
<feature type="transmembrane region" description="Helical" evidence="16">
    <location>
        <begin position="1186"/>
        <end position="1209"/>
    </location>
</feature>
<dbReference type="Gene3D" id="1.10.287.70">
    <property type="match status" value="1"/>
</dbReference>
<keyword evidence="8" id="KW-0967">Endosome</keyword>
<feature type="compositionally biased region" description="Polar residues" evidence="15">
    <location>
        <begin position="787"/>
        <end position="797"/>
    </location>
</feature>
<keyword evidence="9 16" id="KW-1133">Transmembrane helix</keyword>
<evidence type="ECO:0000256" key="16">
    <source>
        <dbReference type="SAM" id="Phobius"/>
    </source>
</evidence>
<evidence type="ECO:0000256" key="3">
    <source>
        <dbReference type="ARBA" id="ARBA00005944"/>
    </source>
</evidence>
<feature type="compositionally biased region" description="Polar residues" evidence="15">
    <location>
        <begin position="440"/>
        <end position="450"/>
    </location>
</feature>
<evidence type="ECO:0000256" key="6">
    <source>
        <dbReference type="ARBA" id="ARBA00022475"/>
    </source>
</evidence>
<keyword evidence="10" id="KW-0406">Ion transport</keyword>
<dbReference type="STRING" id="33528.ENSGAFP00000024128"/>
<evidence type="ECO:0000256" key="4">
    <source>
        <dbReference type="ARBA" id="ARBA00015571"/>
    </source>
</evidence>
<keyword evidence="21" id="KW-1185">Reference proteome</keyword>
<dbReference type="Pfam" id="PF05934">
    <property type="entry name" value="MCLC"/>
    <property type="match status" value="3"/>
</dbReference>
<feature type="domain" description="Polycystin cation channel PKD1/PKD2" evidence="18">
    <location>
        <begin position="1189"/>
        <end position="1325"/>
    </location>
</feature>
<evidence type="ECO:0000256" key="9">
    <source>
        <dbReference type="ARBA" id="ARBA00022989"/>
    </source>
</evidence>
<feature type="region of interest" description="Disordered" evidence="15">
    <location>
        <begin position="748"/>
        <end position="832"/>
    </location>
</feature>
<keyword evidence="13" id="KW-0407">Ion channel</keyword>
<feature type="domain" description="Mucolipin extracytosolic" evidence="19">
    <location>
        <begin position="898"/>
        <end position="1087"/>
    </location>
</feature>
<dbReference type="Pfam" id="PF08016">
    <property type="entry name" value="PKD_channel"/>
    <property type="match status" value="1"/>
</dbReference>
<organism evidence="20 21">
    <name type="scientific">Gambusia affinis</name>
    <name type="common">Western mosquitofish</name>
    <name type="synonym">Heterandria affinis</name>
    <dbReference type="NCBI Taxonomy" id="33528"/>
    <lineage>
        <taxon>Eukaryota</taxon>
        <taxon>Metazoa</taxon>
        <taxon>Chordata</taxon>
        <taxon>Craniata</taxon>
        <taxon>Vertebrata</taxon>
        <taxon>Euteleostomi</taxon>
        <taxon>Actinopterygii</taxon>
        <taxon>Neopterygii</taxon>
        <taxon>Teleostei</taxon>
        <taxon>Neoteleostei</taxon>
        <taxon>Acanthomorphata</taxon>
        <taxon>Ovalentaria</taxon>
        <taxon>Atherinomorphae</taxon>
        <taxon>Cyprinodontiformes</taxon>
        <taxon>Poeciliidae</taxon>
        <taxon>Poeciliinae</taxon>
        <taxon>Gambusia</taxon>
    </lineage>
</organism>
<evidence type="ECO:0000256" key="13">
    <source>
        <dbReference type="ARBA" id="ARBA00023303"/>
    </source>
</evidence>
<evidence type="ECO:0000256" key="12">
    <source>
        <dbReference type="ARBA" id="ARBA00023157"/>
    </source>
</evidence>
<gene>
    <name evidence="20" type="ORF">CCH79_00015032</name>
</gene>
<evidence type="ECO:0000259" key="18">
    <source>
        <dbReference type="Pfam" id="PF08016"/>
    </source>
</evidence>
<evidence type="ECO:0000256" key="2">
    <source>
        <dbReference type="ARBA" id="ARBA00004651"/>
    </source>
</evidence>
<evidence type="ECO:0000313" key="20">
    <source>
        <dbReference type="EMBL" id="PWA14569.1"/>
    </source>
</evidence>
<feature type="transmembrane region" description="Helical" evidence="16">
    <location>
        <begin position="1229"/>
        <end position="1251"/>
    </location>
</feature>
<feature type="transmembrane region" description="Helical" evidence="16">
    <location>
        <begin position="183"/>
        <end position="200"/>
    </location>
</feature>
<keyword evidence="17" id="KW-0732">Signal</keyword>
<dbReference type="PANTHER" id="PTHR12127">
    <property type="entry name" value="MUCOLIPIN"/>
    <property type="match status" value="1"/>
</dbReference>
<dbReference type="Proteomes" id="UP000250572">
    <property type="component" value="Unassembled WGS sequence"/>
</dbReference>
<keyword evidence="7 16" id="KW-0812">Transmembrane</keyword>
<evidence type="ECO:0000256" key="14">
    <source>
        <dbReference type="ARBA" id="ARBA00036634"/>
    </source>
</evidence>
<dbReference type="GO" id="GO:0005886">
    <property type="term" value="C:plasma membrane"/>
    <property type="evidence" value="ECO:0007669"/>
    <property type="project" value="UniProtKB-SubCell"/>
</dbReference>
<dbReference type="PANTHER" id="PTHR12127:SF4">
    <property type="entry name" value="MUCOLIPIN-2"/>
    <property type="match status" value="1"/>
</dbReference>
<feature type="signal peptide" evidence="17">
    <location>
        <begin position="1"/>
        <end position="16"/>
    </location>
</feature>
<feature type="compositionally biased region" description="Basic and acidic residues" evidence="15">
    <location>
        <begin position="451"/>
        <end position="471"/>
    </location>
</feature>
<dbReference type="InterPro" id="IPR013122">
    <property type="entry name" value="PKD1_2_channel"/>
</dbReference>
<dbReference type="InterPro" id="IPR009231">
    <property type="entry name" value="Chloride_chnl_CLIC-like"/>
</dbReference>
<dbReference type="Pfam" id="PF21381">
    <property type="entry name" value="MCLN_ECD"/>
    <property type="match status" value="1"/>
</dbReference>
<feature type="transmembrane region" description="Helical" evidence="16">
    <location>
        <begin position="1101"/>
        <end position="1128"/>
    </location>
</feature>
<evidence type="ECO:0000259" key="19">
    <source>
        <dbReference type="Pfam" id="PF21381"/>
    </source>
</evidence>
<comment type="caution">
    <text evidence="20">The sequence shown here is derived from an EMBL/GenBank/DDBJ whole genome shotgun (WGS) entry which is preliminary data.</text>
</comment>
<dbReference type="EMBL" id="NHOQ01002824">
    <property type="protein sequence ID" value="PWA14569.1"/>
    <property type="molecule type" value="Genomic_DNA"/>
</dbReference>
<evidence type="ECO:0000256" key="1">
    <source>
        <dbReference type="ARBA" id="ARBA00004337"/>
    </source>
</evidence>
<feature type="transmembrane region" description="Helical" evidence="16">
    <location>
        <begin position="151"/>
        <end position="171"/>
    </location>
</feature>
<keyword evidence="6" id="KW-1003">Cell membrane</keyword>
<protein>
    <recommendedName>
        <fullName evidence="4">Chloride channel CLIC-like protein 1</fullName>
    </recommendedName>
</protein>
<proteinExistence type="inferred from homology"/>
<dbReference type="GO" id="GO:0010008">
    <property type="term" value="C:endosome membrane"/>
    <property type="evidence" value="ECO:0007669"/>
    <property type="project" value="UniProtKB-SubCell"/>
</dbReference>
<dbReference type="InterPro" id="IPR039031">
    <property type="entry name" value="Mucolipin"/>
</dbReference>
<comment type="catalytic activity">
    <reaction evidence="14">
        <text>Ca(2+)(in) = Ca(2+)(out)</text>
        <dbReference type="Rhea" id="RHEA:29671"/>
        <dbReference type="ChEBI" id="CHEBI:29108"/>
    </reaction>
</comment>
<sequence>MLLLLMLCYLSLSARCQEADGDWLDPYDMLNYDSSTKTMKKTPEPTTFTNVVTKRREYVQDQNQPELTACNHQVENLQRQPTDSSDVIYDAKIKLSKQAMTEIESLLEGEDRWRTGALDNALSQILVDFKQHDYEAWKWRFEDSFGVELDTVLKIMMLVLIISTIICTQLWSAVSWLVQFRRMFAVCFFVSIIWNWFYLYQTAFAKHQNDIVKMENFNKKCTGVKKIDWRDNLKEWFRTTWTLQDDPCKKYYEVLMVNPLLLVPPTKAISVTITTFITEPLKHFGQGISEFLRELLKDLPVTLQIPVLITIMFSILVVMYGSVHAVFQHGIMAPFRRPRRDPPPAGLEHNQRPPPRIENHDYLAGGDAPAHPPPLAIAQPHIPQQQGDNARLDRNNIHRRRPNRVKEERAPIGVETLKAADPRFSEDELDGEQQEESLEVENTSANSGSGDQRETREEVAKENAAAKKDQPKNQQTESNSSQAKKKQIQTKQKGSKEELRRDVTIEPPQPADRRPSQTDVQDPGASGEEQTHLIDPLTGIETIMAKPKLRYDLVLKRFLGRLMREIYRAGEPTDFNDLYYNAKIKLSRTAISEIELFMNDEDDCRPEALDDALSGILVELKPHNFSPSFEYMFGVDLVPMLTHSLELALSVQEWYRTSWTFQSDPCEEYLKIILIDPFIEVPPIKAFVYTLTTFIIEPLRALGEGMGGFFQALFKDLPFILWIPVLIIIAILSLHQGRETNIQILTSADHPQTEGVPEAEGGQVNTDERNNISIKSGFEDQQEMRRSTVTPTDQAKGNQPKLDYSQAKNKKIKAEKKGSHDEPCGDSAAPAPLAYSSDMTQDLVKEENLRDDLRYYFMSPCEKYRTRRHIPWKMGVQILKIVMITTQLILFGLNNQLVVAYKEETTMALKNLFLKGYTGVDEDDYSVAVYTQQAVFDSLFYVLDQASTEIKAAYSQLGQLSVGPISYAEEDGKLLPLTICKEYYRKGSLEPSDETYDIDAHLETDCMSHDPRTANMWRTQNTSFFSLDFYRLVNIKISFQLKGINLQTVRHRELPDCYSFHIIFDNQCHSGKVKLFLDIDAESNACKDWKISGTAQKNTHYLLVFDGFVILVCITSAALCTRSIILAVRLLQRFSRFFQENFNRKVCEDDQSEFLNGWYVLVIVSDLLAIVGSILKMEIQAKSLTSYDVCSIFLGTSTLLVWVGVIRYLGYFQKYNVLILTMKAAFPKVLRFCCCAGMIYLGYTFCGWIVLGPYHEKFEGLSRVAECLFSLLNGDDMFTTFAQLKDKNILVWLFSRAYLYSFISLFIYMVLSLFIALITDSYETIKNYQRDGFPLTDLQKFLLGHKDFPVQEEIGQTEVELSNSIRHCYCCQRLTAALTTYTFFTYFWPKHQLMFDVIQ</sequence>
<evidence type="ECO:0000256" key="15">
    <source>
        <dbReference type="SAM" id="MobiDB-lite"/>
    </source>
</evidence>
<evidence type="ECO:0000256" key="11">
    <source>
        <dbReference type="ARBA" id="ARBA00023136"/>
    </source>
</evidence>
<dbReference type="CDD" id="cd21071">
    <property type="entry name" value="ELD_TRPML2"/>
    <property type="match status" value="1"/>
</dbReference>
<evidence type="ECO:0000256" key="10">
    <source>
        <dbReference type="ARBA" id="ARBA00023065"/>
    </source>
</evidence>
<evidence type="ECO:0000256" key="8">
    <source>
        <dbReference type="ARBA" id="ARBA00022753"/>
    </source>
</evidence>
<feature type="compositionally biased region" description="Acidic residues" evidence="15">
    <location>
        <begin position="427"/>
        <end position="439"/>
    </location>
</feature>
<keyword evidence="5" id="KW-0813">Transport</keyword>
<dbReference type="InterPro" id="IPR049134">
    <property type="entry name" value="MCLN_ECD"/>
</dbReference>
<dbReference type="FunFam" id="1.10.287.70:FF:000033">
    <property type="entry name" value="Mucolipin 1"/>
    <property type="match status" value="1"/>
</dbReference>
<dbReference type="GO" id="GO:0072345">
    <property type="term" value="F:NAADP-sensitive calcium-release channel activity"/>
    <property type="evidence" value="ECO:0007669"/>
    <property type="project" value="TreeGrafter"/>
</dbReference>
<feature type="compositionally biased region" description="Basic and acidic residues" evidence="15">
    <location>
        <begin position="494"/>
        <end position="504"/>
    </location>
</feature>
<keyword evidence="12" id="KW-1015">Disulfide bond</keyword>
<reference evidence="20 21" key="1">
    <citation type="journal article" date="2018" name="G3 (Bethesda)">
        <title>A High-Quality Reference Genome for the Invasive Mosquitofish Gambusia affinis Using a Chicago Library.</title>
        <authorList>
            <person name="Hoffberg S.L."/>
            <person name="Troendle N.J."/>
            <person name="Glenn T.C."/>
            <person name="Mahmud O."/>
            <person name="Louha S."/>
            <person name="Chalopin D."/>
            <person name="Bennetzen J.L."/>
            <person name="Mauricio R."/>
        </authorList>
    </citation>
    <scope>NUCLEOTIDE SEQUENCE [LARGE SCALE GENOMIC DNA]</scope>
    <source>
        <strain evidence="20">NE01/NJP1002.9</strain>
        <tissue evidence="20">Muscle</tissue>
    </source>
</reference>
<evidence type="ECO:0000256" key="7">
    <source>
        <dbReference type="ARBA" id="ARBA00022692"/>
    </source>
</evidence>
<feature type="transmembrane region" description="Helical" evidence="16">
    <location>
        <begin position="305"/>
        <end position="327"/>
    </location>
</feature>
<evidence type="ECO:0000313" key="21">
    <source>
        <dbReference type="Proteomes" id="UP000250572"/>
    </source>
</evidence>
<comment type="similarity">
    <text evidence="3">Belongs to the chloride channel MCLC family.</text>
</comment>
<evidence type="ECO:0000256" key="17">
    <source>
        <dbReference type="SAM" id="SignalP"/>
    </source>
</evidence>